<dbReference type="Proteomes" id="UP000222366">
    <property type="component" value="Unassembled WGS sequence"/>
</dbReference>
<dbReference type="AlphaFoldDB" id="A0A2D0K3Q6"/>
<reference evidence="1 2" key="1">
    <citation type="journal article" date="2017" name="Nat. Microbiol.">
        <title>Natural product diversity associated with the nematode symbionts Photorhabdus and Xenorhabdus.</title>
        <authorList>
            <person name="Tobias N.J."/>
            <person name="Wolff H."/>
            <person name="Djahanschiri B."/>
            <person name="Grundmann F."/>
            <person name="Kronenwerth M."/>
            <person name="Shi Y.M."/>
            <person name="Simonyi S."/>
            <person name="Grun P."/>
            <person name="Shapiro-Ilan D."/>
            <person name="Pidot S.J."/>
            <person name="Stinear T.P."/>
            <person name="Ebersberger I."/>
            <person name="Bode H.B."/>
        </authorList>
    </citation>
    <scope>NUCLEOTIDE SEQUENCE [LARGE SCALE GENOMIC DNA]</scope>
    <source>
        <strain evidence="1 2">DSM 17904</strain>
    </source>
</reference>
<accession>A0A2D0K3Q6</accession>
<dbReference type="RefSeq" id="WP_099126303.1">
    <property type="nucleotide sequence ID" value="NZ_CAWNRH010000017.1"/>
</dbReference>
<sequence length="87" mass="10222">MGDVGDDYRMWREELKRRKTERHSTNRDKYPSIDIPYSIDNNGTVRFNTPKGKVLFYPTTNKYQYKQIVKRGSLESAINFAKSLSAK</sequence>
<name>A0A2D0K3Q6_9GAMM</name>
<keyword evidence="2" id="KW-1185">Reference proteome</keyword>
<gene>
    <name evidence="1" type="ORF">Xsto_04143</name>
</gene>
<dbReference type="EMBL" id="NJAJ01000113">
    <property type="protein sequence ID" value="PHM56696.1"/>
    <property type="molecule type" value="Genomic_DNA"/>
</dbReference>
<comment type="caution">
    <text evidence="1">The sequence shown here is derived from an EMBL/GenBank/DDBJ whole genome shotgun (WGS) entry which is preliminary data.</text>
</comment>
<evidence type="ECO:0000313" key="2">
    <source>
        <dbReference type="Proteomes" id="UP000222366"/>
    </source>
</evidence>
<organism evidence="1 2">
    <name type="scientific">Xenorhabdus stockiae</name>
    <dbReference type="NCBI Taxonomy" id="351614"/>
    <lineage>
        <taxon>Bacteria</taxon>
        <taxon>Pseudomonadati</taxon>
        <taxon>Pseudomonadota</taxon>
        <taxon>Gammaproteobacteria</taxon>
        <taxon>Enterobacterales</taxon>
        <taxon>Morganellaceae</taxon>
        <taxon>Xenorhabdus</taxon>
    </lineage>
</organism>
<protein>
    <submittedName>
        <fullName evidence="1">Uncharacterized protein</fullName>
    </submittedName>
</protein>
<proteinExistence type="predicted"/>
<evidence type="ECO:0000313" key="1">
    <source>
        <dbReference type="EMBL" id="PHM56696.1"/>
    </source>
</evidence>